<evidence type="ECO:0000313" key="2">
    <source>
        <dbReference type="EMBL" id="KAA1137642.1"/>
    </source>
</evidence>
<sequence length="152" mass="17243">MVQRRRSLGLPASPACPGCRPPPSPRRPTQLSSKTPTRLLRPFFFTNWIDRSNATSPFFVVLFGKTFFTRRLSATLIIFSQTSLQEPQASQRHCAGRMGVSYLQMASLDAYWSSIHVRILDIRLSQTNRTTLRNTHVLESSRGTVEEEVKSC</sequence>
<dbReference type="Proteomes" id="UP000325313">
    <property type="component" value="Unassembled WGS sequence"/>
</dbReference>
<organism evidence="2 3">
    <name type="scientific">Puccinia graminis f. sp. tritici</name>
    <dbReference type="NCBI Taxonomy" id="56615"/>
    <lineage>
        <taxon>Eukaryota</taxon>
        <taxon>Fungi</taxon>
        <taxon>Dikarya</taxon>
        <taxon>Basidiomycota</taxon>
        <taxon>Pucciniomycotina</taxon>
        <taxon>Pucciniomycetes</taxon>
        <taxon>Pucciniales</taxon>
        <taxon>Pucciniaceae</taxon>
        <taxon>Puccinia</taxon>
    </lineage>
</organism>
<feature type="region of interest" description="Disordered" evidence="1">
    <location>
        <begin position="1"/>
        <end position="33"/>
    </location>
</feature>
<dbReference type="AlphaFoldDB" id="A0A5B0SIE0"/>
<comment type="caution">
    <text evidence="2">The sequence shown here is derived from an EMBL/GenBank/DDBJ whole genome shotgun (WGS) entry which is preliminary data.</text>
</comment>
<evidence type="ECO:0000313" key="3">
    <source>
        <dbReference type="Proteomes" id="UP000325313"/>
    </source>
</evidence>
<protein>
    <submittedName>
        <fullName evidence="2">Uncharacterized protein</fullName>
    </submittedName>
</protein>
<dbReference type="EMBL" id="VDEP01000006">
    <property type="protein sequence ID" value="KAA1137642.1"/>
    <property type="molecule type" value="Genomic_DNA"/>
</dbReference>
<reference evidence="2 3" key="1">
    <citation type="submission" date="2019-05" db="EMBL/GenBank/DDBJ databases">
        <title>Emergence of the Ug99 lineage of the wheat stem rust pathogen through somatic hybridization.</title>
        <authorList>
            <person name="Li F."/>
            <person name="Upadhyaya N.M."/>
            <person name="Sperschneider J."/>
            <person name="Matny O."/>
            <person name="Nguyen-Phuc H."/>
            <person name="Mago R."/>
            <person name="Raley C."/>
            <person name="Miller M.E."/>
            <person name="Silverstein K.A.T."/>
            <person name="Henningsen E."/>
            <person name="Hirsch C.D."/>
            <person name="Visser B."/>
            <person name="Pretorius Z.A."/>
            <person name="Steffenson B.J."/>
            <person name="Schwessinger B."/>
            <person name="Dodds P.N."/>
            <person name="Figueroa M."/>
        </authorList>
    </citation>
    <scope>NUCLEOTIDE SEQUENCE [LARGE SCALE GENOMIC DNA]</scope>
    <source>
        <strain evidence="2 3">Ug99</strain>
    </source>
</reference>
<gene>
    <name evidence="2" type="ORF">PGTUg99_017435</name>
</gene>
<proteinExistence type="predicted"/>
<name>A0A5B0SIE0_PUCGR</name>
<evidence type="ECO:0000256" key="1">
    <source>
        <dbReference type="SAM" id="MobiDB-lite"/>
    </source>
</evidence>
<accession>A0A5B0SIE0</accession>